<organism evidence="1 2">
    <name type="scientific">Streptomyces katrae</name>
    <dbReference type="NCBI Taxonomy" id="68223"/>
    <lineage>
        <taxon>Bacteria</taxon>
        <taxon>Bacillati</taxon>
        <taxon>Actinomycetota</taxon>
        <taxon>Actinomycetes</taxon>
        <taxon>Kitasatosporales</taxon>
        <taxon>Streptomycetaceae</taxon>
        <taxon>Streptomyces</taxon>
    </lineage>
</organism>
<name>A0A0F4JDI2_9ACTN</name>
<protein>
    <submittedName>
        <fullName evidence="1">Uncharacterized protein</fullName>
    </submittedName>
</protein>
<gene>
    <name evidence="1" type="ORF">VR44_17450</name>
</gene>
<dbReference type="PATRIC" id="fig|68223.7.peg.8027"/>
<sequence>MIGEPEIEGGWATEAPARFADAAGPEGRDGSLRAAPWRWALGGALVASAVFAGVLVVQERYGEAGPPIRYRHSEQLCSETPLKSVGAALGGLGGGTPGHGEGPALDWSSCAASGNREDQAFMSDARVMVELHKKTDPGPEFGLVPGMEAYGVPVTSEKVSGLGERALFIGVRHSPRLQVLDGGTVVTLTVSWWTKGAADPGDKVDEDAVKAAMVEDARALLTRLRK</sequence>
<dbReference type="OrthoDB" id="4515152at2"/>
<evidence type="ECO:0000313" key="1">
    <source>
        <dbReference type="EMBL" id="KJY31808.1"/>
    </source>
</evidence>
<reference evidence="1 2" key="1">
    <citation type="submission" date="2015-02" db="EMBL/GenBank/DDBJ databases">
        <authorList>
            <person name="Ju K.-S."/>
            <person name="Doroghazi J.R."/>
            <person name="Metcalf W."/>
        </authorList>
    </citation>
    <scope>NUCLEOTIDE SEQUENCE [LARGE SCALE GENOMIC DNA]</scope>
    <source>
        <strain evidence="1 2">NRRL ISP-5550</strain>
    </source>
</reference>
<dbReference type="AlphaFoldDB" id="A0A0F4JDI2"/>
<keyword evidence="2" id="KW-1185">Reference proteome</keyword>
<dbReference type="EMBL" id="JZWV01000465">
    <property type="protein sequence ID" value="KJY31808.1"/>
    <property type="molecule type" value="Genomic_DNA"/>
</dbReference>
<comment type="caution">
    <text evidence="1">The sequence shown here is derived from an EMBL/GenBank/DDBJ whole genome shotgun (WGS) entry which is preliminary data.</text>
</comment>
<dbReference type="Proteomes" id="UP000033551">
    <property type="component" value="Unassembled WGS sequence"/>
</dbReference>
<accession>A0A0F4JDI2</accession>
<evidence type="ECO:0000313" key="2">
    <source>
        <dbReference type="Proteomes" id="UP000033551"/>
    </source>
</evidence>
<proteinExistence type="predicted"/>
<dbReference type="RefSeq" id="WP_045948436.1">
    <property type="nucleotide sequence ID" value="NZ_JZWV01000465.1"/>
</dbReference>